<dbReference type="Proteomes" id="UP000050525">
    <property type="component" value="Unassembled WGS sequence"/>
</dbReference>
<feature type="region of interest" description="Disordered" evidence="2">
    <location>
        <begin position="105"/>
        <end position="163"/>
    </location>
</feature>
<dbReference type="GO" id="GO:0005938">
    <property type="term" value="C:cell cortex"/>
    <property type="evidence" value="ECO:0007669"/>
    <property type="project" value="TreeGrafter"/>
</dbReference>
<dbReference type="GO" id="GO:0005794">
    <property type="term" value="C:Golgi apparatus"/>
    <property type="evidence" value="ECO:0007669"/>
    <property type="project" value="TreeGrafter"/>
</dbReference>
<proteinExistence type="predicted"/>
<evidence type="ECO:0000256" key="2">
    <source>
        <dbReference type="SAM" id="MobiDB-lite"/>
    </source>
</evidence>
<evidence type="ECO:0000313" key="5">
    <source>
        <dbReference type="Proteomes" id="UP000050525"/>
    </source>
</evidence>
<dbReference type="GO" id="GO:0001650">
    <property type="term" value="C:fibrillar center"/>
    <property type="evidence" value="ECO:0007669"/>
    <property type="project" value="TreeGrafter"/>
</dbReference>
<name>A0A151NJU8_ALLMI</name>
<reference evidence="4 5" key="1">
    <citation type="journal article" date="2012" name="Genome Biol.">
        <title>Sequencing three crocodilian genomes to illuminate the evolution of archosaurs and amniotes.</title>
        <authorList>
            <person name="St John J.A."/>
            <person name="Braun E.L."/>
            <person name="Isberg S.R."/>
            <person name="Miles L.G."/>
            <person name="Chong A.Y."/>
            <person name="Gongora J."/>
            <person name="Dalzell P."/>
            <person name="Moran C."/>
            <person name="Bed'hom B."/>
            <person name="Abzhanov A."/>
            <person name="Burgess S.C."/>
            <person name="Cooksey A.M."/>
            <person name="Castoe T.A."/>
            <person name="Crawford N.G."/>
            <person name="Densmore L.D."/>
            <person name="Drew J.C."/>
            <person name="Edwards S.V."/>
            <person name="Faircloth B.C."/>
            <person name="Fujita M.K."/>
            <person name="Greenwold M.J."/>
            <person name="Hoffmann F.G."/>
            <person name="Howard J.M."/>
            <person name="Iguchi T."/>
            <person name="Janes D.E."/>
            <person name="Khan S.Y."/>
            <person name="Kohno S."/>
            <person name="de Koning A.J."/>
            <person name="Lance S.L."/>
            <person name="McCarthy F.M."/>
            <person name="McCormack J.E."/>
            <person name="Merchant M.E."/>
            <person name="Peterson D.G."/>
            <person name="Pollock D.D."/>
            <person name="Pourmand N."/>
            <person name="Raney B.J."/>
            <person name="Roessler K.A."/>
            <person name="Sanford J.R."/>
            <person name="Sawyer R.H."/>
            <person name="Schmidt C.J."/>
            <person name="Triplett E.W."/>
            <person name="Tuberville T.D."/>
            <person name="Venegas-Anaya M."/>
            <person name="Howard J.T."/>
            <person name="Jarvis E.D."/>
            <person name="Guillette L.J.Jr."/>
            <person name="Glenn T.C."/>
            <person name="Green R.E."/>
            <person name="Ray D.A."/>
        </authorList>
    </citation>
    <scope>NUCLEOTIDE SEQUENCE [LARGE SCALE GENOMIC DNA]</scope>
    <source>
        <strain evidence="4">KSC_2009_1</strain>
    </source>
</reference>
<dbReference type="InterPro" id="IPR000198">
    <property type="entry name" value="RhoGAP_dom"/>
</dbReference>
<dbReference type="PROSITE" id="PS50238">
    <property type="entry name" value="RHOGAP"/>
    <property type="match status" value="1"/>
</dbReference>
<dbReference type="Pfam" id="PF00620">
    <property type="entry name" value="RhoGAP"/>
    <property type="match status" value="1"/>
</dbReference>
<accession>A0A151NJU8</accession>
<dbReference type="SUPFAM" id="SSF48350">
    <property type="entry name" value="GTPase activation domain, GAP"/>
    <property type="match status" value="1"/>
</dbReference>
<organism evidence="4 5">
    <name type="scientific">Alligator mississippiensis</name>
    <name type="common">American alligator</name>
    <dbReference type="NCBI Taxonomy" id="8496"/>
    <lineage>
        <taxon>Eukaryota</taxon>
        <taxon>Metazoa</taxon>
        <taxon>Chordata</taxon>
        <taxon>Craniata</taxon>
        <taxon>Vertebrata</taxon>
        <taxon>Euteleostomi</taxon>
        <taxon>Archelosauria</taxon>
        <taxon>Archosauria</taxon>
        <taxon>Crocodylia</taxon>
        <taxon>Alligatoridae</taxon>
        <taxon>Alligatorinae</taxon>
        <taxon>Alligator</taxon>
    </lineage>
</organism>
<dbReference type="EMBL" id="AKHW03002880">
    <property type="protein sequence ID" value="KYO37074.1"/>
    <property type="molecule type" value="Genomic_DNA"/>
</dbReference>
<feature type="compositionally biased region" description="Pro residues" evidence="2">
    <location>
        <begin position="147"/>
        <end position="163"/>
    </location>
</feature>
<dbReference type="InterPro" id="IPR051576">
    <property type="entry name" value="PX-Rho_GAP"/>
</dbReference>
<evidence type="ECO:0000256" key="1">
    <source>
        <dbReference type="ARBA" id="ARBA00022468"/>
    </source>
</evidence>
<dbReference type="PANTHER" id="PTHR15729:SF11">
    <property type="entry name" value="RHO GTPASE-ACTIVATING PROTEIN 33"/>
    <property type="match status" value="1"/>
</dbReference>
<dbReference type="AlphaFoldDB" id="A0A151NJU8"/>
<feature type="domain" description="Rho-GAP" evidence="3">
    <location>
        <begin position="1"/>
        <end position="99"/>
    </location>
</feature>
<protein>
    <recommendedName>
        <fullName evidence="3">Rho-GAP domain-containing protein</fullName>
    </recommendedName>
</protein>
<dbReference type="InterPro" id="IPR008936">
    <property type="entry name" value="Rho_GTPase_activation_prot"/>
</dbReference>
<evidence type="ECO:0000259" key="3">
    <source>
        <dbReference type="PROSITE" id="PS50238"/>
    </source>
</evidence>
<keyword evidence="1" id="KW-0343">GTPase activation</keyword>
<gene>
    <name evidence="4" type="ORF">Y1Q_0009064</name>
</gene>
<evidence type="ECO:0000313" key="4">
    <source>
        <dbReference type="EMBL" id="KYO37074.1"/>
    </source>
</evidence>
<dbReference type="PANTHER" id="PTHR15729">
    <property type="entry name" value="CDC42 GTPASE-ACTIVATING PROTEIN"/>
    <property type="match status" value="1"/>
</dbReference>
<comment type="caution">
    <text evidence="4">The sequence shown here is derived from an EMBL/GenBank/DDBJ whole genome shotgun (WGS) entry which is preliminary data.</text>
</comment>
<dbReference type="GO" id="GO:0015629">
    <property type="term" value="C:actin cytoskeleton"/>
    <property type="evidence" value="ECO:0007669"/>
    <property type="project" value="TreeGrafter"/>
</dbReference>
<dbReference type="GO" id="GO:0005886">
    <property type="term" value="C:plasma membrane"/>
    <property type="evidence" value="ECO:0007669"/>
    <property type="project" value="TreeGrafter"/>
</dbReference>
<dbReference type="GO" id="GO:0005096">
    <property type="term" value="F:GTPase activator activity"/>
    <property type="evidence" value="ECO:0007669"/>
    <property type="project" value="UniProtKB-KW"/>
</dbReference>
<dbReference type="STRING" id="8496.A0A151NJU8"/>
<dbReference type="Gene3D" id="1.10.555.10">
    <property type="entry name" value="Rho GTPase activation protein"/>
    <property type="match status" value="1"/>
</dbReference>
<dbReference type="GO" id="GO:0005654">
    <property type="term" value="C:nucleoplasm"/>
    <property type="evidence" value="ECO:0007669"/>
    <property type="project" value="TreeGrafter"/>
</dbReference>
<sequence>MAVSNEEERLVRVHDVIQQLPPPHYRTLEFLLRHLARVATRSRDTGMHVRNLAIVWAPNLLRSPALEGVGAGGGAEAFREVRIQSLLVEFLLSHVHVLFSRSFTSAGRDGPGHPPLARPNSLLGSGTTPRLLSLEEAQARTQAQAPAPGPGKAPPAPDSPEER</sequence>
<dbReference type="GO" id="GO:0007264">
    <property type="term" value="P:small GTPase-mediated signal transduction"/>
    <property type="evidence" value="ECO:0007669"/>
    <property type="project" value="TreeGrafter"/>
</dbReference>
<keyword evidence="5" id="KW-1185">Reference proteome</keyword>